<sequence length="207" mass="23118">MVATLQIVIKLEHYVTFNTVIYGSMSSYLYLVSCSLTCKADGELISKFGLALQNAHYQASRFTCTVCCIQRLHYTVIKENSMQLCHPQNSNAYTARTKLPKFFSKIKWTFTLQNEALHSPLLLGICAIEVPGDDQGKMVAIVEMRNVNALSEVIVSESLATAEGLPIEDKLGFRGALVHLLGSYMIMIMTFASLDFFGDETPYLHFP</sequence>
<dbReference type="AlphaFoldDB" id="W6U6K6"/>
<dbReference type="GeneID" id="36344029"/>
<accession>W6U6K6</accession>
<dbReference type="CTD" id="36344029"/>
<evidence type="ECO:0000313" key="3">
    <source>
        <dbReference type="Proteomes" id="UP000019149"/>
    </source>
</evidence>
<keyword evidence="3" id="KW-1185">Reference proteome</keyword>
<evidence type="ECO:0000313" key="2">
    <source>
        <dbReference type="EMBL" id="EUB56845.1"/>
    </source>
</evidence>
<dbReference type="Proteomes" id="UP000019149">
    <property type="component" value="Unassembled WGS sequence"/>
</dbReference>
<name>W6U6K6_ECHGR</name>
<feature type="transmembrane region" description="Helical" evidence="1">
    <location>
        <begin position="176"/>
        <end position="197"/>
    </location>
</feature>
<proteinExistence type="predicted"/>
<dbReference type="EMBL" id="APAU02000102">
    <property type="protein sequence ID" value="EUB56845.1"/>
    <property type="molecule type" value="Genomic_DNA"/>
</dbReference>
<organism evidence="2 3">
    <name type="scientific">Echinococcus granulosus</name>
    <name type="common">Hydatid tapeworm</name>
    <dbReference type="NCBI Taxonomy" id="6210"/>
    <lineage>
        <taxon>Eukaryota</taxon>
        <taxon>Metazoa</taxon>
        <taxon>Spiralia</taxon>
        <taxon>Lophotrochozoa</taxon>
        <taxon>Platyhelminthes</taxon>
        <taxon>Cestoda</taxon>
        <taxon>Eucestoda</taxon>
        <taxon>Cyclophyllidea</taxon>
        <taxon>Taeniidae</taxon>
        <taxon>Echinococcus</taxon>
        <taxon>Echinococcus granulosus group</taxon>
    </lineage>
</organism>
<reference evidence="2 3" key="1">
    <citation type="journal article" date="2013" name="Nat. Genet.">
        <title>The genome of the hydatid tapeworm Echinococcus granulosus.</title>
        <authorList>
            <person name="Zheng H."/>
            <person name="Zhang W."/>
            <person name="Zhang L."/>
            <person name="Zhang Z."/>
            <person name="Li J."/>
            <person name="Lu G."/>
            <person name="Zhu Y."/>
            <person name="Wang Y."/>
            <person name="Huang Y."/>
            <person name="Liu J."/>
            <person name="Kang H."/>
            <person name="Chen J."/>
            <person name="Wang L."/>
            <person name="Chen A."/>
            <person name="Yu S."/>
            <person name="Gao Z."/>
            <person name="Jin L."/>
            <person name="Gu W."/>
            <person name="Wang Z."/>
            <person name="Zhao L."/>
            <person name="Shi B."/>
            <person name="Wen H."/>
            <person name="Lin R."/>
            <person name="Jones M.K."/>
            <person name="Brejova B."/>
            <person name="Vinar T."/>
            <person name="Zhao G."/>
            <person name="McManus D.P."/>
            <person name="Chen Z."/>
            <person name="Zhou Y."/>
            <person name="Wang S."/>
        </authorList>
    </citation>
    <scope>NUCLEOTIDE SEQUENCE [LARGE SCALE GENOMIC DNA]</scope>
</reference>
<evidence type="ECO:0000256" key="1">
    <source>
        <dbReference type="SAM" id="Phobius"/>
    </source>
</evidence>
<dbReference type="RefSeq" id="XP_024348041.1">
    <property type="nucleotide sequence ID" value="XM_024497563.1"/>
</dbReference>
<protein>
    <submittedName>
        <fullName evidence="2">Uncharacterized protein</fullName>
    </submittedName>
</protein>
<dbReference type="KEGG" id="egl:EGR_08314"/>
<gene>
    <name evidence="2" type="ORF">EGR_08314</name>
</gene>
<keyword evidence="1" id="KW-1133">Transmembrane helix</keyword>
<comment type="caution">
    <text evidence="2">The sequence shown here is derived from an EMBL/GenBank/DDBJ whole genome shotgun (WGS) entry which is preliminary data.</text>
</comment>
<keyword evidence="1" id="KW-0472">Membrane</keyword>
<keyword evidence="1" id="KW-0812">Transmembrane</keyword>